<evidence type="ECO:0000259" key="8">
    <source>
        <dbReference type="PROSITE" id="PS50893"/>
    </source>
</evidence>
<dbReference type="EMBL" id="BMGC01000011">
    <property type="protein sequence ID" value="GGB31441.1"/>
    <property type="molecule type" value="Genomic_DNA"/>
</dbReference>
<feature type="compositionally biased region" description="Basic and acidic residues" evidence="7">
    <location>
        <begin position="229"/>
        <end position="246"/>
    </location>
</feature>
<evidence type="ECO:0000256" key="1">
    <source>
        <dbReference type="ARBA" id="ARBA00004202"/>
    </source>
</evidence>
<dbReference type="GO" id="GO:0046677">
    <property type="term" value="P:response to antibiotic"/>
    <property type="evidence" value="ECO:0007669"/>
    <property type="project" value="UniProtKB-KW"/>
</dbReference>
<dbReference type="GO" id="GO:0016887">
    <property type="term" value="F:ATP hydrolysis activity"/>
    <property type="evidence" value="ECO:0007669"/>
    <property type="project" value="InterPro"/>
</dbReference>
<keyword evidence="4" id="KW-0547">Nucleotide-binding</keyword>
<reference evidence="9" key="1">
    <citation type="journal article" date="2014" name="Int. J. Syst. Evol. Microbiol.">
        <title>Complete genome sequence of Corynebacterium casei LMG S-19264T (=DSM 44701T), isolated from a smear-ripened cheese.</title>
        <authorList>
            <consortium name="US DOE Joint Genome Institute (JGI-PGF)"/>
            <person name="Walter F."/>
            <person name="Albersmeier A."/>
            <person name="Kalinowski J."/>
            <person name="Ruckert C."/>
        </authorList>
    </citation>
    <scope>NUCLEOTIDE SEQUENCE</scope>
    <source>
        <strain evidence="9">CGMCC 1.12827</strain>
    </source>
</reference>
<comment type="caution">
    <text evidence="9">The sequence shown here is derived from an EMBL/GenBank/DDBJ whole genome shotgun (WGS) entry which is preliminary data.</text>
</comment>
<comment type="similarity">
    <text evidence="2">Belongs to the ABC transporter superfamily.</text>
</comment>
<name>A0A916WUN9_9ACTN</name>
<evidence type="ECO:0000256" key="4">
    <source>
        <dbReference type="ARBA" id="ARBA00022741"/>
    </source>
</evidence>
<dbReference type="GO" id="GO:0005886">
    <property type="term" value="C:plasma membrane"/>
    <property type="evidence" value="ECO:0007669"/>
    <property type="project" value="UniProtKB-SubCell"/>
</dbReference>
<evidence type="ECO:0000313" key="9">
    <source>
        <dbReference type="EMBL" id="GGB31441.1"/>
    </source>
</evidence>
<dbReference type="Proteomes" id="UP000621454">
    <property type="component" value="Unassembled WGS sequence"/>
</dbReference>
<feature type="compositionally biased region" description="Basic and acidic residues" evidence="7">
    <location>
        <begin position="255"/>
        <end position="271"/>
    </location>
</feature>
<dbReference type="AlphaFoldDB" id="A0A916WUN9"/>
<dbReference type="InterPro" id="IPR027417">
    <property type="entry name" value="P-loop_NTPase"/>
</dbReference>
<keyword evidence="3" id="KW-0813">Transport</keyword>
<dbReference type="CDD" id="cd00267">
    <property type="entry name" value="ABC_ATPase"/>
    <property type="match status" value="1"/>
</dbReference>
<organism evidence="9 10">
    <name type="scientific">Gordonia jinhuaensis</name>
    <dbReference type="NCBI Taxonomy" id="1517702"/>
    <lineage>
        <taxon>Bacteria</taxon>
        <taxon>Bacillati</taxon>
        <taxon>Actinomycetota</taxon>
        <taxon>Actinomycetes</taxon>
        <taxon>Mycobacteriales</taxon>
        <taxon>Gordoniaceae</taxon>
        <taxon>Gordonia</taxon>
    </lineage>
</organism>
<feature type="region of interest" description="Disordered" evidence="7">
    <location>
        <begin position="207"/>
        <end position="271"/>
    </location>
</feature>
<keyword evidence="5" id="KW-0067">ATP-binding</keyword>
<accession>A0A916WUN9</accession>
<reference evidence="9" key="2">
    <citation type="submission" date="2020-09" db="EMBL/GenBank/DDBJ databases">
        <authorList>
            <person name="Sun Q."/>
            <person name="Zhou Y."/>
        </authorList>
    </citation>
    <scope>NUCLEOTIDE SEQUENCE</scope>
    <source>
        <strain evidence="9">CGMCC 1.12827</strain>
    </source>
</reference>
<dbReference type="RefSeq" id="WP_188586413.1">
    <property type="nucleotide sequence ID" value="NZ_BMGC01000011.1"/>
</dbReference>
<comment type="subcellular location">
    <subcellularLocation>
        <location evidence="1">Cell membrane</location>
        <topology evidence="1">Peripheral membrane protein</topology>
    </subcellularLocation>
</comment>
<dbReference type="InterPro" id="IPR003439">
    <property type="entry name" value="ABC_transporter-like_ATP-bd"/>
</dbReference>
<evidence type="ECO:0000256" key="5">
    <source>
        <dbReference type="ARBA" id="ARBA00022840"/>
    </source>
</evidence>
<evidence type="ECO:0000256" key="2">
    <source>
        <dbReference type="ARBA" id="ARBA00005417"/>
    </source>
</evidence>
<protein>
    <recommendedName>
        <fullName evidence="8">ABC transporter domain-containing protein</fullName>
    </recommendedName>
</protein>
<keyword evidence="6" id="KW-0046">Antibiotic resistance</keyword>
<evidence type="ECO:0000313" key="10">
    <source>
        <dbReference type="Proteomes" id="UP000621454"/>
    </source>
</evidence>
<keyword evidence="10" id="KW-1185">Reference proteome</keyword>
<dbReference type="PANTHER" id="PTHR42711:SF5">
    <property type="entry name" value="ABC TRANSPORTER ATP-BINDING PROTEIN NATA"/>
    <property type="match status" value="1"/>
</dbReference>
<sequence>MGVTIHAQGITARGPRGPVYENISFTSADGQMTIVTGPAGSGRTSLLLTIAGRWRTIAGQLRVDGLTRPREIASRVQVAQAPPAVDLDDELRVHELIEERRLFSKNRLSVADIETAMAALDVHADGDEFIHQLPAPDRVLFSVALAIAADPPAVVVDDATRNCTPDEADRVWAMLRQLNAHGCSVIASSLGAPTTATATATATATGDTTAAAQATEDGEGSTVVVALPHPRDRYSPDEPDEPDQRDQLAAPGQHGHHEQHQGHRDDEGREA</sequence>
<dbReference type="GO" id="GO:0005524">
    <property type="term" value="F:ATP binding"/>
    <property type="evidence" value="ECO:0007669"/>
    <property type="project" value="UniProtKB-KW"/>
</dbReference>
<dbReference type="Gene3D" id="3.40.50.300">
    <property type="entry name" value="P-loop containing nucleotide triphosphate hydrolases"/>
    <property type="match status" value="1"/>
</dbReference>
<feature type="domain" description="ABC transporter" evidence="8">
    <location>
        <begin position="5"/>
        <end position="236"/>
    </location>
</feature>
<dbReference type="InterPro" id="IPR050763">
    <property type="entry name" value="ABC_transporter_ATP-binding"/>
</dbReference>
<evidence type="ECO:0000256" key="3">
    <source>
        <dbReference type="ARBA" id="ARBA00022448"/>
    </source>
</evidence>
<dbReference type="PANTHER" id="PTHR42711">
    <property type="entry name" value="ABC TRANSPORTER ATP-BINDING PROTEIN"/>
    <property type="match status" value="1"/>
</dbReference>
<dbReference type="SUPFAM" id="SSF52540">
    <property type="entry name" value="P-loop containing nucleoside triphosphate hydrolases"/>
    <property type="match status" value="1"/>
</dbReference>
<dbReference type="PROSITE" id="PS50893">
    <property type="entry name" value="ABC_TRANSPORTER_2"/>
    <property type="match status" value="1"/>
</dbReference>
<dbReference type="Pfam" id="PF00005">
    <property type="entry name" value="ABC_tran"/>
    <property type="match status" value="1"/>
</dbReference>
<evidence type="ECO:0000256" key="7">
    <source>
        <dbReference type="SAM" id="MobiDB-lite"/>
    </source>
</evidence>
<gene>
    <name evidence="9" type="ORF">GCM10011489_19540</name>
</gene>
<evidence type="ECO:0000256" key="6">
    <source>
        <dbReference type="ARBA" id="ARBA00023251"/>
    </source>
</evidence>
<proteinExistence type="inferred from homology"/>